<gene>
    <name evidence="1" type="ORF">ANN_11258</name>
</gene>
<sequence length="105" mass="12071">MADTSEYTIEERLVAAMGVHERQVNSKSMKNVMEYFVARFENAAPPRLSAVGKENGQCSRREGHPQGLNAIQTWHNLSKKIRSNPHGNVLLKWEYQNQLCEYTLH</sequence>
<proteinExistence type="predicted"/>
<dbReference type="Proteomes" id="UP001148838">
    <property type="component" value="Unassembled WGS sequence"/>
</dbReference>
<protein>
    <submittedName>
        <fullName evidence="1">Uncharacterized protein</fullName>
    </submittedName>
</protein>
<dbReference type="EMBL" id="JAJSOF020000015">
    <property type="protein sequence ID" value="KAJ4441403.1"/>
    <property type="molecule type" value="Genomic_DNA"/>
</dbReference>
<name>A0ABQ8T4H5_PERAM</name>
<organism evidence="1 2">
    <name type="scientific">Periplaneta americana</name>
    <name type="common">American cockroach</name>
    <name type="synonym">Blatta americana</name>
    <dbReference type="NCBI Taxonomy" id="6978"/>
    <lineage>
        <taxon>Eukaryota</taxon>
        <taxon>Metazoa</taxon>
        <taxon>Ecdysozoa</taxon>
        <taxon>Arthropoda</taxon>
        <taxon>Hexapoda</taxon>
        <taxon>Insecta</taxon>
        <taxon>Pterygota</taxon>
        <taxon>Neoptera</taxon>
        <taxon>Polyneoptera</taxon>
        <taxon>Dictyoptera</taxon>
        <taxon>Blattodea</taxon>
        <taxon>Blattoidea</taxon>
        <taxon>Blattidae</taxon>
        <taxon>Blattinae</taxon>
        <taxon>Periplaneta</taxon>
    </lineage>
</organism>
<keyword evidence="2" id="KW-1185">Reference proteome</keyword>
<accession>A0ABQ8T4H5</accession>
<reference evidence="1 2" key="1">
    <citation type="journal article" date="2022" name="Allergy">
        <title>Genome assembly and annotation of Periplaneta americana reveal a comprehensive cockroach allergen profile.</title>
        <authorList>
            <person name="Wang L."/>
            <person name="Xiong Q."/>
            <person name="Saelim N."/>
            <person name="Wang L."/>
            <person name="Nong W."/>
            <person name="Wan A.T."/>
            <person name="Shi M."/>
            <person name="Liu X."/>
            <person name="Cao Q."/>
            <person name="Hui J.H.L."/>
            <person name="Sookrung N."/>
            <person name="Leung T.F."/>
            <person name="Tungtrongchitr A."/>
            <person name="Tsui S.K.W."/>
        </authorList>
    </citation>
    <scope>NUCLEOTIDE SEQUENCE [LARGE SCALE GENOMIC DNA]</scope>
    <source>
        <strain evidence="1">PWHHKU_190912</strain>
    </source>
</reference>
<comment type="caution">
    <text evidence="1">The sequence shown here is derived from an EMBL/GenBank/DDBJ whole genome shotgun (WGS) entry which is preliminary data.</text>
</comment>
<evidence type="ECO:0000313" key="1">
    <source>
        <dbReference type="EMBL" id="KAJ4441403.1"/>
    </source>
</evidence>
<evidence type="ECO:0000313" key="2">
    <source>
        <dbReference type="Proteomes" id="UP001148838"/>
    </source>
</evidence>